<accession>A0A1I6JH97</accession>
<dbReference type="STRING" id="1166337.SAMN05192580_0270"/>
<organism evidence="7 8">
    <name type="scientific">Sphingomonas jatrophae</name>
    <dbReference type="NCBI Taxonomy" id="1166337"/>
    <lineage>
        <taxon>Bacteria</taxon>
        <taxon>Pseudomonadati</taxon>
        <taxon>Pseudomonadota</taxon>
        <taxon>Alphaproteobacteria</taxon>
        <taxon>Sphingomonadales</taxon>
        <taxon>Sphingomonadaceae</taxon>
        <taxon>Sphingomonas</taxon>
    </lineage>
</organism>
<dbReference type="InterPro" id="IPR008816">
    <property type="entry name" value="Gly_zipper_2TM_dom"/>
</dbReference>
<dbReference type="RefSeq" id="WP_093309588.1">
    <property type="nucleotide sequence ID" value="NZ_FOZG01000001.1"/>
</dbReference>
<sequence length="117" mass="12133">MMKSLTLAAAALAAATPAIAPAQSWAPARATWQQGGNDGLFQQAGYRGRRHYNNRRYYGRQRCYDKGNGGLAIGGIAGGLLGNQIAGRGDRTLGTILGAGVGALAGRAIDKSDGRRC</sequence>
<evidence type="ECO:0000256" key="2">
    <source>
        <dbReference type="ARBA" id="ARBA00008681"/>
    </source>
</evidence>
<evidence type="ECO:0000256" key="4">
    <source>
        <dbReference type="ARBA" id="ARBA00023288"/>
    </source>
</evidence>
<dbReference type="Pfam" id="PF05433">
    <property type="entry name" value="Rick_17kDa_Anti"/>
    <property type="match status" value="1"/>
</dbReference>
<dbReference type="GO" id="GO:0009279">
    <property type="term" value="C:cell outer membrane"/>
    <property type="evidence" value="ECO:0007669"/>
    <property type="project" value="UniProtKB-SubCell"/>
</dbReference>
<gene>
    <name evidence="7" type="ORF">SAMN05192580_0270</name>
</gene>
<dbReference type="AlphaFoldDB" id="A0A1I6JH97"/>
<feature type="domain" description="Glycine zipper 2TM" evidence="6">
    <location>
        <begin position="69"/>
        <end position="109"/>
    </location>
</feature>
<evidence type="ECO:0000256" key="1">
    <source>
        <dbReference type="ARBA" id="ARBA00004459"/>
    </source>
</evidence>
<evidence type="ECO:0000256" key="5">
    <source>
        <dbReference type="SAM" id="SignalP"/>
    </source>
</evidence>
<dbReference type="EMBL" id="FOZG01000001">
    <property type="protein sequence ID" value="SFR78322.1"/>
    <property type="molecule type" value="Genomic_DNA"/>
</dbReference>
<keyword evidence="4" id="KW-0449">Lipoprotein</keyword>
<feature type="signal peptide" evidence="5">
    <location>
        <begin position="1"/>
        <end position="20"/>
    </location>
</feature>
<evidence type="ECO:0000259" key="6">
    <source>
        <dbReference type="Pfam" id="PF05433"/>
    </source>
</evidence>
<evidence type="ECO:0000313" key="7">
    <source>
        <dbReference type="EMBL" id="SFR78322.1"/>
    </source>
</evidence>
<evidence type="ECO:0000313" key="8">
    <source>
        <dbReference type="Proteomes" id="UP000198824"/>
    </source>
</evidence>
<keyword evidence="8" id="KW-1185">Reference proteome</keyword>
<proteinExistence type="inferred from homology"/>
<evidence type="ECO:0000256" key="3">
    <source>
        <dbReference type="ARBA" id="ARBA00015281"/>
    </source>
</evidence>
<keyword evidence="5" id="KW-0732">Signal</keyword>
<name>A0A1I6JH97_9SPHN</name>
<protein>
    <recommendedName>
        <fullName evidence="3">17 kDa surface antigen</fullName>
    </recommendedName>
</protein>
<feature type="chain" id="PRO_5011693999" description="17 kDa surface antigen" evidence="5">
    <location>
        <begin position="21"/>
        <end position="117"/>
    </location>
</feature>
<dbReference type="Proteomes" id="UP000198824">
    <property type="component" value="Unassembled WGS sequence"/>
</dbReference>
<comment type="subcellular location">
    <subcellularLocation>
        <location evidence="1">Cell outer membrane</location>
        <topology evidence="1">Lipid-anchor</topology>
    </subcellularLocation>
</comment>
<reference evidence="7 8" key="1">
    <citation type="submission" date="2016-10" db="EMBL/GenBank/DDBJ databases">
        <authorList>
            <person name="de Groot N.N."/>
        </authorList>
    </citation>
    <scope>NUCLEOTIDE SEQUENCE [LARGE SCALE GENOMIC DNA]</scope>
    <source>
        <strain evidence="7 8">S5-249</strain>
    </source>
</reference>
<comment type="similarity">
    <text evidence="2">Belongs to the rickettsiale 17 kDa surface antigen family.</text>
</comment>